<gene>
    <name evidence="3" type="primary">pdhA</name>
    <name evidence="3" type="ORF">RRC128</name>
</gene>
<dbReference type="Pfam" id="PF00676">
    <property type="entry name" value="E1_dh"/>
    <property type="match status" value="1"/>
</dbReference>
<dbReference type="RefSeq" id="WP_012034699.1">
    <property type="nucleotide sequence ID" value="NC_009464.1"/>
</dbReference>
<dbReference type="EC" id="1.2.4.1" evidence="3"/>
<dbReference type="AlphaFoldDB" id="Q0W151"/>
<dbReference type="PANTHER" id="PTHR43380:SF1">
    <property type="entry name" value="2-OXOISOVALERATE DEHYDROGENASE SUBUNIT ALPHA, MITOCHONDRIAL"/>
    <property type="match status" value="1"/>
</dbReference>
<dbReference type="NCBIfam" id="TIGR03181">
    <property type="entry name" value="PDH_E1_alph_x"/>
    <property type="match status" value="1"/>
</dbReference>
<accession>Q0W151</accession>
<proteinExistence type="predicted"/>
<evidence type="ECO:0000313" key="3">
    <source>
        <dbReference type="EMBL" id="CAJ37892.1"/>
    </source>
</evidence>
<organism evidence="3 4">
    <name type="scientific">Methanocella arvoryzae (strain DSM 22066 / NBRC 105507 / MRE50)</name>
    <dbReference type="NCBI Taxonomy" id="351160"/>
    <lineage>
        <taxon>Archaea</taxon>
        <taxon>Methanobacteriati</taxon>
        <taxon>Methanobacteriota</taxon>
        <taxon>Stenosarchaea group</taxon>
        <taxon>Methanomicrobia</taxon>
        <taxon>Methanocellales</taxon>
        <taxon>Methanocellaceae</taxon>
        <taxon>Methanocella</taxon>
    </lineage>
</organism>
<dbReference type="STRING" id="351160.RRC128"/>
<evidence type="ECO:0000259" key="2">
    <source>
        <dbReference type="Pfam" id="PF00676"/>
    </source>
</evidence>
<evidence type="ECO:0000313" key="4">
    <source>
        <dbReference type="Proteomes" id="UP000000663"/>
    </source>
</evidence>
<dbReference type="OrthoDB" id="25266at2157"/>
<keyword evidence="1 3" id="KW-0560">Oxidoreductase</keyword>
<dbReference type="GeneID" id="5143201"/>
<dbReference type="KEGG" id="rci:RRC128"/>
<dbReference type="CDD" id="cd02000">
    <property type="entry name" value="TPP_E1_PDC_ADC_BCADC"/>
    <property type="match status" value="1"/>
</dbReference>
<dbReference type="GO" id="GO:0044272">
    <property type="term" value="P:sulfur compound biosynthetic process"/>
    <property type="evidence" value="ECO:0007669"/>
    <property type="project" value="UniProtKB-ARBA"/>
</dbReference>
<dbReference type="InterPro" id="IPR050771">
    <property type="entry name" value="Alpha-ketoacid_DH_E1_comp"/>
</dbReference>
<keyword evidence="4" id="KW-1185">Reference proteome</keyword>
<dbReference type="GO" id="GO:0009083">
    <property type="term" value="P:branched-chain amino acid catabolic process"/>
    <property type="evidence" value="ECO:0007669"/>
    <property type="project" value="TreeGrafter"/>
</dbReference>
<dbReference type="GO" id="GO:0004739">
    <property type="term" value="F:pyruvate dehydrogenase (acetyl-transferring) activity"/>
    <property type="evidence" value="ECO:0007669"/>
    <property type="project" value="UniProtKB-EC"/>
</dbReference>
<dbReference type="PANTHER" id="PTHR43380">
    <property type="entry name" value="2-OXOISOVALERATE DEHYDROGENASE SUBUNIT ALPHA, MITOCHONDRIAL"/>
    <property type="match status" value="1"/>
</dbReference>
<dbReference type="SUPFAM" id="SSF52518">
    <property type="entry name" value="Thiamin diphosphate-binding fold (THDP-binding)"/>
    <property type="match status" value="1"/>
</dbReference>
<dbReference type="InterPro" id="IPR029061">
    <property type="entry name" value="THDP-binding"/>
</dbReference>
<evidence type="ECO:0000256" key="1">
    <source>
        <dbReference type="ARBA" id="ARBA00023002"/>
    </source>
</evidence>
<feature type="domain" description="Dehydrogenase E1 component" evidence="2">
    <location>
        <begin position="40"/>
        <end position="329"/>
    </location>
</feature>
<dbReference type="Gene3D" id="3.40.50.970">
    <property type="match status" value="1"/>
</dbReference>
<name>Q0W151_METAR</name>
<dbReference type="InterPro" id="IPR001017">
    <property type="entry name" value="DH_E1"/>
</dbReference>
<keyword evidence="3" id="KW-0670">Pyruvate</keyword>
<dbReference type="eggNOG" id="arCOG01054">
    <property type="taxonomic scope" value="Archaea"/>
</dbReference>
<dbReference type="EMBL" id="AM114193">
    <property type="protein sequence ID" value="CAJ37892.1"/>
    <property type="molecule type" value="Genomic_DNA"/>
</dbReference>
<reference evidence="3 4" key="1">
    <citation type="journal article" date="2006" name="Science">
        <title>Genome of rice cluster I archaea -- the key methane producers in the rice rhizosphere.</title>
        <authorList>
            <person name="Erkel C."/>
            <person name="Kube M."/>
            <person name="Reinhardt R."/>
            <person name="Liesack W."/>
        </authorList>
    </citation>
    <scope>NUCLEOTIDE SEQUENCE [LARGE SCALE GENOMIC DNA]</scope>
    <source>
        <strain evidence="4">DSM 22066 / NBRC 105507 / MRE50</strain>
    </source>
</reference>
<dbReference type="InterPro" id="IPR017596">
    <property type="entry name" value="PdhA/BkdA"/>
</dbReference>
<protein>
    <submittedName>
        <fullName evidence="3">Pyruvate dehydrogenase complex E1, transketolase alpha subunit</fullName>
        <ecNumber evidence="3">1.2.4.1</ecNumber>
    </submittedName>
</protein>
<sequence length="359" mass="40497">MDEKFLYKLVKGETFRIVSQDGSANELDPGLPEDLLLKMYRLMVQARTYDEKALKLQRGGRMGTYPPIAGQEAIQIGSALAMAEEDWMVPSYREIGAMIAKGVPMQTLYMLWMGNDYGNRTPDNVRCLPIAIPVGSQALHATGMGWAARLKKEKLAITCYFGDGATSRGDFHEAMNFAGVYHVPVVFICSNNQFAISTPNPLQTRAETFAQKGIAYGIPSYRLDGMDVLASYVIVKDLLDRARNGEGPAFIEAICYRFGPHTTSDNPDLYRSKGEVEKIRKETDPIDRFRNYLVNKGLWDIDKETRLHDEMDALIDKAAKEAEQAPAPEFEELFKHVFAEEPQFLKEEYEYYKRVSGGK</sequence>
<dbReference type="Proteomes" id="UP000000663">
    <property type="component" value="Chromosome"/>
</dbReference>